<dbReference type="AlphaFoldDB" id="A0A3N4IDI1"/>
<proteinExistence type="predicted"/>
<feature type="transmembrane region" description="Helical" evidence="1">
    <location>
        <begin position="65"/>
        <end position="85"/>
    </location>
</feature>
<keyword evidence="3" id="KW-1185">Reference proteome</keyword>
<dbReference type="Proteomes" id="UP000275078">
    <property type="component" value="Unassembled WGS sequence"/>
</dbReference>
<keyword evidence="1" id="KW-1133">Transmembrane helix</keyword>
<name>A0A3N4IDI1_ASCIM</name>
<reference evidence="2 3" key="1">
    <citation type="journal article" date="2018" name="Nat. Ecol. Evol.">
        <title>Pezizomycetes genomes reveal the molecular basis of ectomycorrhizal truffle lifestyle.</title>
        <authorList>
            <person name="Murat C."/>
            <person name="Payen T."/>
            <person name="Noel B."/>
            <person name="Kuo A."/>
            <person name="Morin E."/>
            <person name="Chen J."/>
            <person name="Kohler A."/>
            <person name="Krizsan K."/>
            <person name="Balestrini R."/>
            <person name="Da Silva C."/>
            <person name="Montanini B."/>
            <person name="Hainaut M."/>
            <person name="Levati E."/>
            <person name="Barry K.W."/>
            <person name="Belfiori B."/>
            <person name="Cichocki N."/>
            <person name="Clum A."/>
            <person name="Dockter R.B."/>
            <person name="Fauchery L."/>
            <person name="Guy J."/>
            <person name="Iotti M."/>
            <person name="Le Tacon F."/>
            <person name="Lindquist E.A."/>
            <person name="Lipzen A."/>
            <person name="Malagnac F."/>
            <person name="Mello A."/>
            <person name="Molinier V."/>
            <person name="Miyauchi S."/>
            <person name="Poulain J."/>
            <person name="Riccioni C."/>
            <person name="Rubini A."/>
            <person name="Sitrit Y."/>
            <person name="Splivallo R."/>
            <person name="Traeger S."/>
            <person name="Wang M."/>
            <person name="Zifcakova L."/>
            <person name="Wipf D."/>
            <person name="Zambonelli A."/>
            <person name="Paolocci F."/>
            <person name="Nowrousian M."/>
            <person name="Ottonello S."/>
            <person name="Baldrian P."/>
            <person name="Spatafora J.W."/>
            <person name="Henrissat B."/>
            <person name="Nagy L.G."/>
            <person name="Aury J.M."/>
            <person name="Wincker P."/>
            <person name="Grigoriev I.V."/>
            <person name="Bonfante P."/>
            <person name="Martin F.M."/>
        </authorList>
    </citation>
    <scope>NUCLEOTIDE SEQUENCE [LARGE SCALE GENOMIC DNA]</scope>
    <source>
        <strain evidence="2 3">RN42</strain>
    </source>
</reference>
<evidence type="ECO:0000313" key="2">
    <source>
        <dbReference type="EMBL" id="RPA83527.1"/>
    </source>
</evidence>
<keyword evidence="1" id="KW-0812">Transmembrane</keyword>
<keyword evidence="1" id="KW-0472">Membrane</keyword>
<organism evidence="2 3">
    <name type="scientific">Ascobolus immersus RN42</name>
    <dbReference type="NCBI Taxonomy" id="1160509"/>
    <lineage>
        <taxon>Eukaryota</taxon>
        <taxon>Fungi</taxon>
        <taxon>Dikarya</taxon>
        <taxon>Ascomycota</taxon>
        <taxon>Pezizomycotina</taxon>
        <taxon>Pezizomycetes</taxon>
        <taxon>Pezizales</taxon>
        <taxon>Ascobolaceae</taxon>
        <taxon>Ascobolus</taxon>
    </lineage>
</organism>
<sequence length="100" mass="11384">MCPYRVSMFDCLSNQDVALLNVPVDTSWNYQILVSLLLELGYASEASNRSLTRKPGDRILELSPLVLILYWYVMTSAFLAQWWVLCASDAPREDVCTYGL</sequence>
<gene>
    <name evidence="2" type="ORF">BJ508DRAFT_304715</name>
</gene>
<protein>
    <submittedName>
        <fullName evidence="2">Uncharacterized protein</fullName>
    </submittedName>
</protein>
<dbReference type="EMBL" id="ML119664">
    <property type="protein sequence ID" value="RPA83527.1"/>
    <property type="molecule type" value="Genomic_DNA"/>
</dbReference>
<evidence type="ECO:0000313" key="3">
    <source>
        <dbReference type="Proteomes" id="UP000275078"/>
    </source>
</evidence>
<accession>A0A3N4IDI1</accession>
<evidence type="ECO:0000256" key="1">
    <source>
        <dbReference type="SAM" id="Phobius"/>
    </source>
</evidence>